<keyword evidence="6" id="KW-0156">Chromatin regulator</keyword>
<keyword evidence="11" id="KW-0539">Nucleus</keyword>
<evidence type="ECO:0000256" key="16">
    <source>
        <dbReference type="ARBA" id="ARBA00071248"/>
    </source>
</evidence>
<keyword evidence="8" id="KW-0010">Activator</keyword>
<protein>
    <recommendedName>
        <fullName evidence="16">G/T mismatch-specific thymine DNA glycosylase</fullName>
        <ecNumber evidence="15">3.2.2.29</ecNumber>
    </recommendedName>
    <alternativeName>
        <fullName evidence="17">Thymine-DNA glycosylase</fullName>
    </alternativeName>
</protein>
<dbReference type="SUPFAM" id="SSF52141">
    <property type="entry name" value="Uracil-DNA glycosylase-like"/>
    <property type="match status" value="1"/>
</dbReference>
<dbReference type="GO" id="GO:0006285">
    <property type="term" value="P:base-excision repair, AP site formation"/>
    <property type="evidence" value="ECO:0007669"/>
    <property type="project" value="InterPro"/>
</dbReference>
<name>A0A4S2L4S5_9HYME</name>
<dbReference type="STRING" id="300112.A0A4S2L4S5"/>
<evidence type="ECO:0000256" key="3">
    <source>
        <dbReference type="ARBA" id="ARBA00022763"/>
    </source>
</evidence>
<dbReference type="PANTHER" id="PTHR12159:SF9">
    <property type="entry name" value="G_T MISMATCH-SPECIFIC THYMINE DNA GLYCOSYLASE"/>
    <property type="match status" value="1"/>
</dbReference>
<dbReference type="InterPro" id="IPR005122">
    <property type="entry name" value="Uracil-DNA_glycosylase-like"/>
</dbReference>
<dbReference type="EMBL" id="QBLH01000078">
    <property type="protein sequence ID" value="TGZ57992.1"/>
    <property type="molecule type" value="Genomic_DNA"/>
</dbReference>
<evidence type="ECO:0000256" key="17">
    <source>
        <dbReference type="ARBA" id="ARBA00083221"/>
    </source>
</evidence>
<proteinExistence type="inferred from homology"/>
<keyword evidence="5" id="KW-0832">Ubl conjugation</keyword>
<dbReference type="PANTHER" id="PTHR12159">
    <property type="entry name" value="G/T AND G/U MISMATCH-SPECIFIC DNA GLYCOSYLASE"/>
    <property type="match status" value="1"/>
</dbReference>
<evidence type="ECO:0000256" key="6">
    <source>
        <dbReference type="ARBA" id="ARBA00022853"/>
    </source>
</evidence>
<comment type="similarity">
    <text evidence="13">Belongs to the uracil-DNA glycosylase (UDG) superfamily. TDG/mug family.</text>
</comment>
<evidence type="ECO:0000256" key="11">
    <source>
        <dbReference type="ARBA" id="ARBA00023242"/>
    </source>
</evidence>
<dbReference type="GO" id="GO:0040029">
    <property type="term" value="P:epigenetic regulation of gene expression"/>
    <property type="evidence" value="ECO:0007669"/>
    <property type="project" value="UniProtKB-ARBA"/>
</dbReference>
<keyword evidence="3" id="KW-0227">DNA damage</keyword>
<keyword evidence="4" id="KW-0378">Hydrolase</keyword>
<dbReference type="Gene3D" id="3.40.470.10">
    <property type="entry name" value="Uracil-DNA glycosylase-like domain"/>
    <property type="match status" value="1"/>
</dbReference>
<evidence type="ECO:0000256" key="4">
    <source>
        <dbReference type="ARBA" id="ARBA00022801"/>
    </source>
</evidence>
<comment type="catalytic activity">
    <reaction evidence="12">
        <text>Hydrolyzes mismatched double-stranded DNA and polynucleotides, releasing free thymine.</text>
        <dbReference type="EC" id="3.2.2.29"/>
    </reaction>
</comment>
<evidence type="ECO:0000256" key="8">
    <source>
        <dbReference type="ARBA" id="ARBA00023159"/>
    </source>
</evidence>
<keyword evidence="10" id="KW-0234">DNA repair</keyword>
<dbReference type="GO" id="GO:0032183">
    <property type="term" value="F:SUMO binding"/>
    <property type="evidence" value="ECO:0007669"/>
    <property type="project" value="UniProtKB-ARBA"/>
</dbReference>
<accession>A0A4S2L4S5</accession>
<evidence type="ECO:0000256" key="10">
    <source>
        <dbReference type="ARBA" id="ARBA00023204"/>
    </source>
</evidence>
<comment type="subcellular location">
    <subcellularLocation>
        <location evidence="1">Nucleus</location>
    </subcellularLocation>
</comment>
<organism evidence="20 21">
    <name type="scientific">Temnothorax longispinosus</name>
    <dbReference type="NCBI Taxonomy" id="300112"/>
    <lineage>
        <taxon>Eukaryota</taxon>
        <taxon>Metazoa</taxon>
        <taxon>Ecdysozoa</taxon>
        <taxon>Arthropoda</taxon>
        <taxon>Hexapoda</taxon>
        <taxon>Insecta</taxon>
        <taxon>Pterygota</taxon>
        <taxon>Neoptera</taxon>
        <taxon>Endopterygota</taxon>
        <taxon>Hymenoptera</taxon>
        <taxon>Apocrita</taxon>
        <taxon>Aculeata</taxon>
        <taxon>Formicoidea</taxon>
        <taxon>Formicidae</taxon>
        <taxon>Myrmicinae</taxon>
        <taxon>Temnothorax</taxon>
    </lineage>
</organism>
<evidence type="ECO:0000256" key="2">
    <source>
        <dbReference type="ARBA" id="ARBA00022499"/>
    </source>
</evidence>
<sequence>MFLEIHKIYRFLHVSPRCVDTMPLDLTKLKRRPSEVSERPKKKIDRFDGLSEEEVQKLYTLEDYLEMNLDIVFVGINPSLTAAHRGRYYAGPGNHFYKLLHESGLTPRLVSFEEDYKLLQYSIGLTNIVARPTRSAVELKRAELKEGAKVVEEKLRLYKPRIAVFNGKCIYEVFANITFATKSKLYFGLQPERIGDTAIWVTPSSSARCANFPRMVDKLHFHTALNKYLHFLKGEITNVNVKEFCFEGSKQVIPSTSKMWRRKNISTFLHGGRVVNKNTLDLDASEEDIAPIHTAEFLVEKFNHEKDDEDENTLLNNKEMYSQEIESRVSFNETVEKTEKNAKETEKFVDSDVSDEMIVNRPETEEISDINRKEKRSRTIVINSTLNHENNAVNLAINNEKRTSSRITRKSLEIHKLKNCNRNDTDFISLIKQKLSQKNSNDEDIVATTRSKSNSKRNKRNINDNDEH</sequence>
<evidence type="ECO:0000256" key="12">
    <source>
        <dbReference type="ARBA" id="ARBA00052915"/>
    </source>
</evidence>
<dbReference type="FunFam" id="3.40.470.10:FF:000002">
    <property type="entry name" value="G/T mismatch-specific thymine DNA glycosylase"/>
    <property type="match status" value="1"/>
</dbReference>
<evidence type="ECO:0000259" key="19">
    <source>
        <dbReference type="Pfam" id="PF03167"/>
    </source>
</evidence>
<evidence type="ECO:0000313" key="20">
    <source>
        <dbReference type="EMBL" id="TGZ57992.1"/>
    </source>
</evidence>
<reference evidence="20 21" key="1">
    <citation type="journal article" date="2019" name="Philos. Trans. R. Soc. Lond., B, Biol. Sci.">
        <title>Ant behaviour and brain gene expression of defending hosts depend on the ecological success of the intruding social parasite.</title>
        <authorList>
            <person name="Kaur R."/>
            <person name="Stoldt M."/>
            <person name="Jongepier E."/>
            <person name="Feldmeyer B."/>
            <person name="Menzel F."/>
            <person name="Bornberg-Bauer E."/>
            <person name="Foitzik S."/>
        </authorList>
    </citation>
    <scope>NUCLEOTIDE SEQUENCE [LARGE SCALE GENOMIC DNA]</scope>
    <source>
        <tissue evidence="20">Whole body</tissue>
    </source>
</reference>
<feature type="domain" description="Uracil-DNA glycosylase-like" evidence="19">
    <location>
        <begin position="64"/>
        <end position="214"/>
    </location>
</feature>
<evidence type="ECO:0000256" key="14">
    <source>
        <dbReference type="ARBA" id="ARBA00064519"/>
    </source>
</evidence>
<dbReference type="InterPro" id="IPR015637">
    <property type="entry name" value="MUG/TDG"/>
</dbReference>
<evidence type="ECO:0000256" key="18">
    <source>
        <dbReference type="SAM" id="MobiDB-lite"/>
    </source>
</evidence>
<keyword evidence="9" id="KW-0804">Transcription</keyword>
<evidence type="ECO:0000256" key="9">
    <source>
        <dbReference type="ARBA" id="ARBA00023163"/>
    </source>
</evidence>
<comment type="subunit">
    <text evidence="14">Homodimer. Interacts with AICDA and GADD45A.</text>
</comment>
<dbReference type="GO" id="GO:0141016">
    <property type="term" value="F:G/T mismatch-specific thymine-DNA glycosylase activity"/>
    <property type="evidence" value="ECO:0007669"/>
    <property type="project" value="UniProtKB-EC"/>
</dbReference>
<dbReference type="AlphaFoldDB" id="A0A4S2L4S5"/>
<dbReference type="Pfam" id="PF03167">
    <property type="entry name" value="UDG"/>
    <property type="match status" value="1"/>
</dbReference>
<gene>
    <name evidence="20" type="ORF">DBV15_09217</name>
</gene>
<feature type="region of interest" description="Disordered" evidence="18">
    <location>
        <begin position="438"/>
        <end position="468"/>
    </location>
</feature>
<dbReference type="GO" id="GO:0005654">
    <property type="term" value="C:nucleoplasm"/>
    <property type="evidence" value="ECO:0007669"/>
    <property type="project" value="UniProtKB-ARBA"/>
</dbReference>
<dbReference type="CDD" id="cd10028">
    <property type="entry name" value="UDG-F2_TDG_MUG"/>
    <property type="match status" value="1"/>
</dbReference>
<dbReference type="GO" id="GO:0003677">
    <property type="term" value="F:DNA binding"/>
    <property type="evidence" value="ECO:0007669"/>
    <property type="project" value="UniProtKB-ARBA"/>
</dbReference>
<keyword evidence="7" id="KW-0805">Transcription regulation</keyword>
<dbReference type="EC" id="3.2.2.29" evidence="15"/>
<comment type="caution">
    <text evidence="20">The sequence shown here is derived from an EMBL/GenBank/DDBJ whole genome shotgun (WGS) entry which is preliminary data.</text>
</comment>
<evidence type="ECO:0000256" key="7">
    <source>
        <dbReference type="ARBA" id="ARBA00023015"/>
    </source>
</evidence>
<keyword evidence="21" id="KW-1185">Reference proteome</keyword>
<evidence type="ECO:0000256" key="5">
    <source>
        <dbReference type="ARBA" id="ARBA00022843"/>
    </source>
</evidence>
<keyword evidence="2" id="KW-1017">Isopeptide bond</keyword>
<evidence type="ECO:0000313" key="21">
    <source>
        <dbReference type="Proteomes" id="UP000310200"/>
    </source>
</evidence>
<dbReference type="InterPro" id="IPR036895">
    <property type="entry name" value="Uracil-DNA_glycosylase-like_sf"/>
</dbReference>
<dbReference type="Proteomes" id="UP000310200">
    <property type="component" value="Unassembled WGS sequence"/>
</dbReference>
<evidence type="ECO:0000256" key="13">
    <source>
        <dbReference type="ARBA" id="ARBA00061261"/>
    </source>
</evidence>
<evidence type="ECO:0000256" key="15">
    <source>
        <dbReference type="ARBA" id="ARBA00066769"/>
    </source>
</evidence>
<dbReference type="GO" id="GO:0004844">
    <property type="term" value="F:uracil DNA N-glycosylase activity"/>
    <property type="evidence" value="ECO:0007669"/>
    <property type="project" value="TreeGrafter"/>
</dbReference>
<evidence type="ECO:0000256" key="1">
    <source>
        <dbReference type="ARBA" id="ARBA00004123"/>
    </source>
</evidence>